<comment type="caution">
    <text evidence="6">The sequence shown here is derived from an EMBL/GenBank/DDBJ whole genome shotgun (WGS) entry which is preliminary data.</text>
</comment>
<evidence type="ECO:0000313" key="7">
    <source>
        <dbReference type="Proteomes" id="UP001499988"/>
    </source>
</evidence>
<dbReference type="Gene3D" id="1.10.10.10">
    <property type="entry name" value="Winged helix-like DNA-binding domain superfamily/Winged helix DNA-binding domain"/>
    <property type="match status" value="1"/>
</dbReference>
<dbReference type="Proteomes" id="UP001499988">
    <property type="component" value="Unassembled WGS sequence"/>
</dbReference>
<accession>A0ABP9EWQ6</accession>
<keyword evidence="7" id="KW-1185">Reference proteome</keyword>
<dbReference type="Pfam" id="PF03466">
    <property type="entry name" value="LysR_substrate"/>
    <property type="match status" value="1"/>
</dbReference>
<dbReference type="SUPFAM" id="SSF46785">
    <property type="entry name" value="Winged helix' DNA-binding domain"/>
    <property type="match status" value="1"/>
</dbReference>
<evidence type="ECO:0000256" key="2">
    <source>
        <dbReference type="ARBA" id="ARBA00023015"/>
    </source>
</evidence>
<protein>
    <submittedName>
        <fullName evidence="6">LysR substrate-binding domain-containing protein</fullName>
    </submittedName>
</protein>
<dbReference type="PANTHER" id="PTHR30126:SF94">
    <property type="entry name" value="LYSR FAMILY TRANSCRIPTIONAL REGULATOR"/>
    <property type="match status" value="1"/>
</dbReference>
<organism evidence="6 7">
    <name type="scientific">Ferrimonas pelagia</name>
    <dbReference type="NCBI Taxonomy" id="1177826"/>
    <lineage>
        <taxon>Bacteria</taxon>
        <taxon>Pseudomonadati</taxon>
        <taxon>Pseudomonadota</taxon>
        <taxon>Gammaproteobacteria</taxon>
        <taxon>Alteromonadales</taxon>
        <taxon>Ferrimonadaceae</taxon>
        <taxon>Ferrimonas</taxon>
    </lineage>
</organism>
<dbReference type="InterPro" id="IPR036390">
    <property type="entry name" value="WH_DNA-bd_sf"/>
</dbReference>
<name>A0ABP9EWQ6_9GAMM</name>
<dbReference type="Pfam" id="PF00126">
    <property type="entry name" value="HTH_1"/>
    <property type="match status" value="1"/>
</dbReference>
<sequence length="301" mass="33923">MRYTLKQLAVFDSIANQGSVSAAAEYLSLTQSATSMSLSQLEKMLGKPLFERVGKRMVLTHWGHWLRPKAKGLLSDAQQIELGFAGQHLISGEIALGASQTAAHHLVPDLISKIDKDFPEVRLKVEVENTEHVIDGVLDHTYQLGVIEGRCDDSRLCQQTWCTDHLVIVAGPQHPYAQIDTISMGQLEQAQWVLREQGAGTRAIFDAAIHPHIDNLNVRHEYEQISILKTLVKQGPYLSCLPALDIARAVEREELVVLNTPELNMARRLSFIWRRESSDNPIRNCLLTEGRRLERVRNLNR</sequence>
<dbReference type="SUPFAM" id="SSF53850">
    <property type="entry name" value="Periplasmic binding protein-like II"/>
    <property type="match status" value="1"/>
</dbReference>
<dbReference type="EMBL" id="BAABJZ010000069">
    <property type="protein sequence ID" value="GAA4887097.1"/>
    <property type="molecule type" value="Genomic_DNA"/>
</dbReference>
<dbReference type="RefSeq" id="WP_345335307.1">
    <property type="nucleotide sequence ID" value="NZ_BAABJZ010000069.1"/>
</dbReference>
<keyword evidence="4" id="KW-0804">Transcription</keyword>
<dbReference type="InterPro" id="IPR036388">
    <property type="entry name" value="WH-like_DNA-bd_sf"/>
</dbReference>
<evidence type="ECO:0000256" key="1">
    <source>
        <dbReference type="ARBA" id="ARBA00009437"/>
    </source>
</evidence>
<dbReference type="InterPro" id="IPR005119">
    <property type="entry name" value="LysR_subst-bd"/>
</dbReference>
<keyword evidence="2" id="KW-0805">Transcription regulation</keyword>
<evidence type="ECO:0000259" key="5">
    <source>
        <dbReference type="PROSITE" id="PS50931"/>
    </source>
</evidence>
<reference evidence="7" key="1">
    <citation type="journal article" date="2019" name="Int. J. Syst. Evol. Microbiol.">
        <title>The Global Catalogue of Microorganisms (GCM) 10K type strain sequencing project: providing services to taxonomists for standard genome sequencing and annotation.</title>
        <authorList>
            <consortium name="The Broad Institute Genomics Platform"/>
            <consortium name="The Broad Institute Genome Sequencing Center for Infectious Disease"/>
            <person name="Wu L."/>
            <person name="Ma J."/>
        </authorList>
    </citation>
    <scope>NUCLEOTIDE SEQUENCE [LARGE SCALE GENOMIC DNA]</scope>
    <source>
        <strain evidence="7">JCM 18401</strain>
    </source>
</reference>
<keyword evidence="3" id="KW-0238">DNA-binding</keyword>
<proteinExistence type="inferred from homology"/>
<dbReference type="PANTHER" id="PTHR30126">
    <property type="entry name" value="HTH-TYPE TRANSCRIPTIONAL REGULATOR"/>
    <property type="match status" value="1"/>
</dbReference>
<evidence type="ECO:0000313" key="6">
    <source>
        <dbReference type="EMBL" id="GAA4887097.1"/>
    </source>
</evidence>
<dbReference type="InterPro" id="IPR000847">
    <property type="entry name" value="LysR_HTH_N"/>
</dbReference>
<gene>
    <name evidence="6" type="ORF">GCM10023333_20680</name>
</gene>
<evidence type="ECO:0000256" key="3">
    <source>
        <dbReference type="ARBA" id="ARBA00023125"/>
    </source>
</evidence>
<evidence type="ECO:0000256" key="4">
    <source>
        <dbReference type="ARBA" id="ARBA00023163"/>
    </source>
</evidence>
<dbReference type="PRINTS" id="PR00039">
    <property type="entry name" value="HTHLYSR"/>
</dbReference>
<comment type="similarity">
    <text evidence="1">Belongs to the LysR transcriptional regulatory family.</text>
</comment>
<dbReference type="PROSITE" id="PS50931">
    <property type="entry name" value="HTH_LYSR"/>
    <property type="match status" value="1"/>
</dbReference>
<feature type="domain" description="HTH lysR-type" evidence="5">
    <location>
        <begin position="1"/>
        <end position="60"/>
    </location>
</feature>
<dbReference type="Gene3D" id="3.40.190.10">
    <property type="entry name" value="Periplasmic binding protein-like II"/>
    <property type="match status" value="2"/>
</dbReference>